<name>A0A9P7ZTW1_9HYPO</name>
<feature type="region of interest" description="Disordered" evidence="1">
    <location>
        <begin position="57"/>
        <end position="83"/>
    </location>
</feature>
<protein>
    <submittedName>
        <fullName evidence="2">Uncharacterized protein</fullName>
    </submittedName>
</protein>
<dbReference type="OrthoDB" id="3437384at2759"/>
<evidence type="ECO:0000313" key="2">
    <source>
        <dbReference type="EMBL" id="KAG9257687.1"/>
    </source>
</evidence>
<feature type="region of interest" description="Disordered" evidence="1">
    <location>
        <begin position="308"/>
        <end position="362"/>
    </location>
</feature>
<feature type="region of interest" description="Disordered" evidence="1">
    <location>
        <begin position="524"/>
        <end position="560"/>
    </location>
</feature>
<organism evidence="2 3">
    <name type="scientific">Emericellopsis atlantica</name>
    <dbReference type="NCBI Taxonomy" id="2614577"/>
    <lineage>
        <taxon>Eukaryota</taxon>
        <taxon>Fungi</taxon>
        <taxon>Dikarya</taxon>
        <taxon>Ascomycota</taxon>
        <taxon>Pezizomycotina</taxon>
        <taxon>Sordariomycetes</taxon>
        <taxon>Hypocreomycetidae</taxon>
        <taxon>Hypocreales</taxon>
        <taxon>Bionectriaceae</taxon>
        <taxon>Emericellopsis</taxon>
    </lineage>
</organism>
<feature type="compositionally biased region" description="Polar residues" evidence="1">
    <location>
        <begin position="331"/>
        <end position="346"/>
    </location>
</feature>
<dbReference type="Proteomes" id="UP000887229">
    <property type="component" value="Unassembled WGS sequence"/>
</dbReference>
<comment type="caution">
    <text evidence="2">The sequence shown here is derived from an EMBL/GenBank/DDBJ whole genome shotgun (WGS) entry which is preliminary data.</text>
</comment>
<feature type="compositionally biased region" description="Polar residues" evidence="1">
    <location>
        <begin position="159"/>
        <end position="172"/>
    </location>
</feature>
<feature type="compositionally biased region" description="Basic residues" evidence="1">
    <location>
        <begin position="548"/>
        <end position="558"/>
    </location>
</feature>
<dbReference type="RefSeq" id="XP_046121611.1">
    <property type="nucleotide sequence ID" value="XM_046261968.1"/>
</dbReference>
<keyword evidence="3" id="KW-1185">Reference proteome</keyword>
<reference evidence="2" key="1">
    <citation type="journal article" date="2021" name="IMA Fungus">
        <title>Genomic characterization of three marine fungi, including Emericellopsis atlantica sp. nov. with signatures of a generalist lifestyle and marine biomass degradation.</title>
        <authorList>
            <person name="Hagestad O.C."/>
            <person name="Hou L."/>
            <person name="Andersen J.H."/>
            <person name="Hansen E.H."/>
            <person name="Altermark B."/>
            <person name="Li C."/>
            <person name="Kuhnert E."/>
            <person name="Cox R.J."/>
            <person name="Crous P.W."/>
            <person name="Spatafora J.W."/>
            <person name="Lail K."/>
            <person name="Amirebrahimi M."/>
            <person name="Lipzen A."/>
            <person name="Pangilinan J."/>
            <person name="Andreopoulos W."/>
            <person name="Hayes R.D."/>
            <person name="Ng V."/>
            <person name="Grigoriev I.V."/>
            <person name="Jackson S.A."/>
            <person name="Sutton T.D.S."/>
            <person name="Dobson A.D.W."/>
            <person name="Rama T."/>
        </authorList>
    </citation>
    <scope>NUCLEOTIDE SEQUENCE</scope>
    <source>
        <strain evidence="2">TS7</strain>
    </source>
</reference>
<gene>
    <name evidence="2" type="ORF">F5Z01DRAFT_633603</name>
</gene>
<feature type="compositionally biased region" description="Basic and acidic residues" evidence="1">
    <location>
        <begin position="321"/>
        <end position="330"/>
    </location>
</feature>
<sequence length="772" mass="86087">MTTLCFGGSRRRQHNFITRRPRRDITPQRQHEKIDFATLRNLTHNIKHYSKDVDDTKDTAAVPSGPLVHLDGLTTDRDESEGQRSQLLHRAGNARVANARNTKLDPRAESRHVGQEAIQYVLGTEAGDDDGSHRTSKGYDPTRTADAFKYGGRPRGATDFSQSCKEASPLQGHSSIRRFQQLQGASDRTCSLSRSTTANNNAAWPVCEASKPDTQVLDIATEPPSVMLKLRESDTQPSFQISHTASWLDWVFGIDSNSWMRSERPPSTTGEPTSRVDLLTQARFSGEHWHSNLSGSSTNDKAIEQLRQSHHTQVQPLAFDKQTKLDHDSKGSQPKPYTSTNSNSQESQKEDSHRNSKSSSEDLVNKYTVALAYMMPQDDSPSTHSSSKFLPFTLTEKIPVHGPSLGVHATTRSEGQSSYATARGNDSVHGEMLDATIGVVEEEEISVSARIESSSFEQREIELQSVDKRFGPIIPWQQPATQVVSRFREDFGETGKEERKRSLLISRVHSSVSGRARTFSSARIGREAHQGKVAASRAPPSPSAPQGHYRHGMSRKTHPQISRISLKSALQGYATALKHRFTSLEGDHLGGISSKPSVLRSNNSVIRTGSFPQQTFDTQSDELLHRNWRKPAVRLATSPESWVRYPSYSRTQRNQSAALQDQVLYGRRACPACIARTAEDDREKSRSASHQGRASHLIKLGFGKLLPSKWVEKDSERGTLQIRRDSSRLRPDTQYPELEMLTPSVGYLPERVRVEEGFWADSGRLNLADGIK</sequence>
<accession>A0A9P7ZTW1</accession>
<dbReference type="GeneID" id="70292871"/>
<feature type="region of interest" description="Disordered" evidence="1">
    <location>
        <begin position="125"/>
        <end position="172"/>
    </location>
</feature>
<dbReference type="EMBL" id="MU251245">
    <property type="protein sequence ID" value="KAG9257687.1"/>
    <property type="molecule type" value="Genomic_DNA"/>
</dbReference>
<feature type="compositionally biased region" description="Basic and acidic residues" evidence="1">
    <location>
        <begin position="347"/>
        <end position="362"/>
    </location>
</feature>
<evidence type="ECO:0000313" key="3">
    <source>
        <dbReference type="Proteomes" id="UP000887229"/>
    </source>
</evidence>
<evidence type="ECO:0000256" key="1">
    <source>
        <dbReference type="SAM" id="MobiDB-lite"/>
    </source>
</evidence>
<proteinExistence type="predicted"/>
<dbReference type="AlphaFoldDB" id="A0A9P7ZTW1"/>